<dbReference type="Proteomes" id="UP000036681">
    <property type="component" value="Unplaced"/>
</dbReference>
<proteinExistence type="predicted"/>
<protein>
    <submittedName>
        <fullName evidence="2">Uncharacterized protein</fullName>
    </submittedName>
</protein>
<accession>A0A0M3HRU7</accession>
<sequence length="120" mass="13421">MHRDSSASQLIGECLLGNKLRTRCAQQQHHPSASFRAPHTKDSSALVFADRQRCAVNVLLVAFPSGIGPGARAIAVLCWGLISRRLIETGQENIWRKGGETWWCHFRKNCTCNLVQSHRV</sequence>
<dbReference type="WBParaSite" id="ALUE_0000510001-mRNA-1">
    <property type="protein sequence ID" value="ALUE_0000510001-mRNA-1"/>
    <property type="gene ID" value="ALUE_0000510001"/>
</dbReference>
<keyword evidence="1" id="KW-1185">Reference proteome</keyword>
<evidence type="ECO:0000313" key="2">
    <source>
        <dbReference type="WBParaSite" id="ALUE_0000510001-mRNA-1"/>
    </source>
</evidence>
<evidence type="ECO:0000313" key="1">
    <source>
        <dbReference type="Proteomes" id="UP000036681"/>
    </source>
</evidence>
<name>A0A0M3HRU7_ASCLU</name>
<reference evidence="2" key="1">
    <citation type="submission" date="2017-02" db="UniProtKB">
        <authorList>
            <consortium name="WormBaseParasite"/>
        </authorList>
    </citation>
    <scope>IDENTIFICATION</scope>
</reference>
<organism evidence="1 2">
    <name type="scientific">Ascaris lumbricoides</name>
    <name type="common">Giant roundworm</name>
    <dbReference type="NCBI Taxonomy" id="6252"/>
    <lineage>
        <taxon>Eukaryota</taxon>
        <taxon>Metazoa</taxon>
        <taxon>Ecdysozoa</taxon>
        <taxon>Nematoda</taxon>
        <taxon>Chromadorea</taxon>
        <taxon>Rhabditida</taxon>
        <taxon>Spirurina</taxon>
        <taxon>Ascaridomorpha</taxon>
        <taxon>Ascaridoidea</taxon>
        <taxon>Ascarididae</taxon>
        <taxon>Ascaris</taxon>
    </lineage>
</organism>
<dbReference type="AlphaFoldDB" id="A0A0M3HRU7"/>